<dbReference type="Gramene" id="OMERI08G06640.2">
    <property type="protein sequence ID" value="OMERI08G06640.2"/>
    <property type="gene ID" value="OMERI08G06640"/>
</dbReference>
<dbReference type="PANTHER" id="PTHR33709:SF4">
    <property type="entry name" value="OS08G0230200 PROTEIN"/>
    <property type="match status" value="1"/>
</dbReference>
<dbReference type="AlphaFoldDB" id="A0A0E0EJC4"/>
<organism evidence="1">
    <name type="scientific">Oryza meridionalis</name>
    <dbReference type="NCBI Taxonomy" id="40149"/>
    <lineage>
        <taxon>Eukaryota</taxon>
        <taxon>Viridiplantae</taxon>
        <taxon>Streptophyta</taxon>
        <taxon>Embryophyta</taxon>
        <taxon>Tracheophyta</taxon>
        <taxon>Spermatophyta</taxon>
        <taxon>Magnoliopsida</taxon>
        <taxon>Liliopsida</taxon>
        <taxon>Poales</taxon>
        <taxon>Poaceae</taxon>
        <taxon>BOP clade</taxon>
        <taxon>Oryzoideae</taxon>
        <taxon>Oryzeae</taxon>
        <taxon>Oryzinae</taxon>
        <taxon>Oryza</taxon>
    </lineage>
</organism>
<accession>A0A0E0EJC4</accession>
<keyword evidence="2" id="KW-1185">Reference proteome</keyword>
<evidence type="ECO:0000313" key="2">
    <source>
        <dbReference type="Proteomes" id="UP000008021"/>
    </source>
</evidence>
<dbReference type="HOGENOM" id="CLU_1996266_0_0_1"/>
<reference evidence="1" key="2">
    <citation type="submission" date="2018-05" db="EMBL/GenBank/DDBJ databases">
        <title>OmerRS3 (Oryza meridionalis Reference Sequence Version 3).</title>
        <authorList>
            <person name="Zhang J."/>
            <person name="Kudrna D."/>
            <person name="Lee S."/>
            <person name="Talag J."/>
            <person name="Welchert J."/>
            <person name="Wing R.A."/>
        </authorList>
    </citation>
    <scope>NUCLEOTIDE SEQUENCE [LARGE SCALE GENOMIC DNA]</scope>
    <source>
        <strain evidence="1">cv. OR44</strain>
    </source>
</reference>
<sequence length="125" mass="13959">METAIILPNINPATSHFPCYDCGDMLSISTFLASIEKDMGARVTSYVDESIVIDINPDNKDKSPEFLRWLRERNVFRDDQIMSLKEGYIKEGSRVCIMGVVQMNDNVLIVHPSEPISTGCQSTSG</sequence>
<dbReference type="eggNOG" id="ENOG502QRIM">
    <property type="taxonomic scope" value="Eukaryota"/>
</dbReference>
<protein>
    <submittedName>
        <fullName evidence="1">Uncharacterized protein</fullName>
    </submittedName>
</protein>
<dbReference type="InterPro" id="IPR040339">
    <property type="entry name" value="At1g16860-like"/>
</dbReference>
<dbReference type="PANTHER" id="PTHR33709">
    <property type="entry name" value="OSJNBA0035M09.9 PROTEIN"/>
    <property type="match status" value="1"/>
</dbReference>
<evidence type="ECO:0000313" key="1">
    <source>
        <dbReference type="EnsemblPlants" id="OMERI08G06640.2"/>
    </source>
</evidence>
<dbReference type="STRING" id="40149.A0A0E0EJC4"/>
<reference evidence="1" key="1">
    <citation type="submission" date="2015-04" db="UniProtKB">
        <authorList>
            <consortium name="EnsemblPlants"/>
        </authorList>
    </citation>
    <scope>IDENTIFICATION</scope>
</reference>
<dbReference type="Proteomes" id="UP000008021">
    <property type="component" value="Chromosome 8"/>
</dbReference>
<proteinExistence type="predicted"/>
<dbReference type="EnsemblPlants" id="OMERI08G06640.2">
    <property type="protein sequence ID" value="OMERI08G06640.2"/>
    <property type="gene ID" value="OMERI08G06640"/>
</dbReference>
<name>A0A0E0EJC4_9ORYZ</name>